<evidence type="ECO:0000256" key="3">
    <source>
        <dbReference type="ARBA" id="ARBA00022840"/>
    </source>
</evidence>
<dbReference type="GO" id="GO:0140570">
    <property type="term" value="P:extraction of mislocalized protein from mitochondrial outer membrane"/>
    <property type="evidence" value="ECO:0007669"/>
    <property type="project" value="TreeGrafter"/>
</dbReference>
<sequence>MVDGGVLDRSEVLSLIVRVAIAGLGSYLTIRYLGKFLDPSYAETEKARKQTELLLKKLDIRTAGKFVLTNHETRVAANLIVPREMGVSFGDIGGYEEVTLKLLRRVIQPIKKKDKSCTSSLAAPPKGVLLYGPPGCGKTMIAKALAKESGMNFINLNIADITDKWYGESNKMAVAVFSLAYKISPCIIFIDEIDCFLSIRGSSDHEATSMMKSIFMSAWDGLITDKTSEVIVIGATNRMSSVDPAILRRMPTRFHIDLPDRRQRLEVLKIILKDENVNEDIIVEMADRSNGLSCADLTEVCRTAVVEKMNDLYDSSFSETAAVTVEDHYFFKALDEVLLSRGHTRFYPLD</sequence>
<evidence type="ECO:0000256" key="5">
    <source>
        <dbReference type="RuleBase" id="RU003651"/>
    </source>
</evidence>
<dbReference type="PROSITE" id="PS00674">
    <property type="entry name" value="AAA"/>
    <property type="match status" value="1"/>
</dbReference>
<reference evidence="7" key="1">
    <citation type="submission" date="2023-07" db="EMBL/GenBank/DDBJ databases">
        <title>Chromosome-level genome assembly of Artemia franciscana.</title>
        <authorList>
            <person name="Jo E."/>
        </authorList>
    </citation>
    <scope>NUCLEOTIDE SEQUENCE</scope>
    <source>
        <tissue evidence="7">Whole body</tissue>
    </source>
</reference>
<feature type="domain" description="AAA+ ATPase" evidence="6">
    <location>
        <begin position="124"/>
        <end position="262"/>
    </location>
</feature>
<dbReference type="SMART" id="SM00382">
    <property type="entry name" value="AAA"/>
    <property type="match status" value="1"/>
</dbReference>
<dbReference type="FunFam" id="3.40.50.300:FF:000538">
    <property type="entry name" value="ATPase family AAA domain-containing protein 1"/>
    <property type="match status" value="1"/>
</dbReference>
<dbReference type="EMBL" id="JAVRJZ010000115">
    <property type="protein sequence ID" value="KAK2703130.1"/>
    <property type="molecule type" value="Genomic_DNA"/>
</dbReference>
<dbReference type="AlphaFoldDB" id="A0AA88H6T5"/>
<protein>
    <recommendedName>
        <fullName evidence="6">AAA+ ATPase domain-containing protein</fullName>
    </recommendedName>
</protein>
<comment type="subcellular location">
    <subcellularLocation>
        <location evidence="1">Mitochondrion</location>
    </subcellularLocation>
</comment>
<dbReference type="PANTHER" id="PTHR45644">
    <property type="entry name" value="AAA ATPASE, PUTATIVE (AFU_ORTHOLOGUE AFUA_2G12920)-RELATED-RELATED"/>
    <property type="match status" value="1"/>
</dbReference>
<dbReference type="InterPro" id="IPR027417">
    <property type="entry name" value="P-loop_NTPase"/>
</dbReference>
<dbReference type="Gene3D" id="3.40.50.300">
    <property type="entry name" value="P-loop containing nucleotide triphosphate hydrolases"/>
    <property type="match status" value="1"/>
</dbReference>
<evidence type="ECO:0000259" key="6">
    <source>
        <dbReference type="SMART" id="SM00382"/>
    </source>
</evidence>
<gene>
    <name evidence="7" type="ORF">QYM36_018333</name>
</gene>
<dbReference type="EMBL" id="JAVRJZ010000115">
    <property type="protein sequence ID" value="KAK2703128.1"/>
    <property type="molecule type" value="Genomic_DNA"/>
</dbReference>
<name>A0AA88H6T5_ARTSF</name>
<dbReference type="InterPro" id="IPR003960">
    <property type="entry name" value="ATPase_AAA_CS"/>
</dbReference>
<keyword evidence="8" id="KW-1185">Reference proteome</keyword>
<keyword evidence="3 5" id="KW-0067">ATP-binding</keyword>
<accession>A0AA88H6T5</accession>
<organism evidence="7 8">
    <name type="scientific">Artemia franciscana</name>
    <name type="common">Brine shrimp</name>
    <name type="synonym">Artemia sanfranciscana</name>
    <dbReference type="NCBI Taxonomy" id="6661"/>
    <lineage>
        <taxon>Eukaryota</taxon>
        <taxon>Metazoa</taxon>
        <taxon>Ecdysozoa</taxon>
        <taxon>Arthropoda</taxon>
        <taxon>Crustacea</taxon>
        <taxon>Branchiopoda</taxon>
        <taxon>Anostraca</taxon>
        <taxon>Artemiidae</taxon>
        <taxon>Artemia</taxon>
    </lineage>
</organism>
<dbReference type="GO" id="GO:0016887">
    <property type="term" value="F:ATP hydrolysis activity"/>
    <property type="evidence" value="ECO:0007669"/>
    <property type="project" value="InterPro"/>
</dbReference>
<dbReference type="GO" id="GO:0005741">
    <property type="term" value="C:mitochondrial outer membrane"/>
    <property type="evidence" value="ECO:0007669"/>
    <property type="project" value="TreeGrafter"/>
</dbReference>
<dbReference type="EMBL" id="JAVRJZ010000115">
    <property type="protein sequence ID" value="KAK2703131.1"/>
    <property type="molecule type" value="Genomic_DNA"/>
</dbReference>
<dbReference type="InterPro" id="IPR051701">
    <property type="entry name" value="Mito_OM_Translocase_MSP1"/>
</dbReference>
<evidence type="ECO:0000313" key="7">
    <source>
        <dbReference type="EMBL" id="KAK2703130.1"/>
    </source>
</evidence>
<keyword evidence="2 5" id="KW-0547">Nucleotide-binding</keyword>
<evidence type="ECO:0000256" key="4">
    <source>
        <dbReference type="ARBA" id="ARBA00023128"/>
    </source>
</evidence>
<dbReference type="PANTHER" id="PTHR45644:SF3">
    <property type="entry name" value="FI08533P-RELATED"/>
    <property type="match status" value="1"/>
</dbReference>
<evidence type="ECO:0000256" key="1">
    <source>
        <dbReference type="ARBA" id="ARBA00004173"/>
    </source>
</evidence>
<dbReference type="EMBL" id="JAVRJZ010000115">
    <property type="protein sequence ID" value="KAK2703129.1"/>
    <property type="molecule type" value="Genomic_DNA"/>
</dbReference>
<evidence type="ECO:0000313" key="8">
    <source>
        <dbReference type="Proteomes" id="UP001187531"/>
    </source>
</evidence>
<dbReference type="Pfam" id="PF00004">
    <property type="entry name" value="AAA"/>
    <property type="match status" value="1"/>
</dbReference>
<dbReference type="Proteomes" id="UP001187531">
    <property type="component" value="Unassembled WGS sequence"/>
</dbReference>
<dbReference type="InterPro" id="IPR003593">
    <property type="entry name" value="AAA+_ATPase"/>
</dbReference>
<evidence type="ECO:0000256" key="2">
    <source>
        <dbReference type="ARBA" id="ARBA00022741"/>
    </source>
</evidence>
<dbReference type="SUPFAM" id="SSF52540">
    <property type="entry name" value="P-loop containing nucleoside triphosphate hydrolases"/>
    <property type="match status" value="1"/>
</dbReference>
<dbReference type="Gene3D" id="1.10.8.60">
    <property type="match status" value="1"/>
</dbReference>
<keyword evidence="4" id="KW-0496">Mitochondrion</keyword>
<dbReference type="GO" id="GO:0005524">
    <property type="term" value="F:ATP binding"/>
    <property type="evidence" value="ECO:0007669"/>
    <property type="project" value="UniProtKB-KW"/>
</dbReference>
<comment type="caution">
    <text evidence="7">The sequence shown here is derived from an EMBL/GenBank/DDBJ whole genome shotgun (WGS) entry which is preliminary data.</text>
</comment>
<dbReference type="EMBL" id="JAVRJZ010000115">
    <property type="protein sequence ID" value="KAK2703132.1"/>
    <property type="molecule type" value="Genomic_DNA"/>
</dbReference>
<comment type="similarity">
    <text evidence="5">Belongs to the AAA ATPase family.</text>
</comment>
<proteinExistence type="inferred from homology"/>
<dbReference type="InterPro" id="IPR003959">
    <property type="entry name" value="ATPase_AAA_core"/>
</dbReference>